<feature type="transmembrane region" description="Helical" evidence="1">
    <location>
        <begin position="51"/>
        <end position="74"/>
    </location>
</feature>
<gene>
    <name evidence="2" type="ORF">AYBTSS11_LOCUS9395</name>
</gene>
<dbReference type="AlphaFoldDB" id="A0AA86VIJ6"/>
<accession>A0AA86VIJ6</accession>
<sequence length="79" mass="8199">MHEWFGSNDLKGNCPSHSGSSTVIVNLHGDGLVLFVWCICGGAIGGGDWSCLLVVFLLGSGNATVVFPGVVSFWSAAFP</sequence>
<keyword evidence="1" id="KW-0812">Transmembrane</keyword>
<protein>
    <recommendedName>
        <fullName evidence="4">Transmembrane protein</fullName>
    </recommendedName>
</protein>
<dbReference type="Gramene" id="rna-AYBTSS11_LOCUS9395">
    <property type="protein sequence ID" value="CAJ1939888.1"/>
    <property type="gene ID" value="gene-AYBTSS11_LOCUS9395"/>
</dbReference>
<proteinExistence type="predicted"/>
<feature type="transmembrane region" description="Helical" evidence="1">
    <location>
        <begin position="23"/>
        <end position="44"/>
    </location>
</feature>
<reference evidence="2" key="1">
    <citation type="submission" date="2023-10" db="EMBL/GenBank/DDBJ databases">
        <authorList>
            <person name="Domelevo Entfellner J.-B."/>
        </authorList>
    </citation>
    <scope>NUCLEOTIDE SEQUENCE</scope>
</reference>
<evidence type="ECO:0000313" key="2">
    <source>
        <dbReference type="EMBL" id="CAJ1939888.1"/>
    </source>
</evidence>
<evidence type="ECO:0008006" key="4">
    <source>
        <dbReference type="Google" id="ProtNLM"/>
    </source>
</evidence>
<organism evidence="2 3">
    <name type="scientific">Sphenostylis stenocarpa</name>
    <dbReference type="NCBI Taxonomy" id="92480"/>
    <lineage>
        <taxon>Eukaryota</taxon>
        <taxon>Viridiplantae</taxon>
        <taxon>Streptophyta</taxon>
        <taxon>Embryophyta</taxon>
        <taxon>Tracheophyta</taxon>
        <taxon>Spermatophyta</taxon>
        <taxon>Magnoliopsida</taxon>
        <taxon>eudicotyledons</taxon>
        <taxon>Gunneridae</taxon>
        <taxon>Pentapetalae</taxon>
        <taxon>rosids</taxon>
        <taxon>fabids</taxon>
        <taxon>Fabales</taxon>
        <taxon>Fabaceae</taxon>
        <taxon>Papilionoideae</taxon>
        <taxon>50 kb inversion clade</taxon>
        <taxon>NPAAA clade</taxon>
        <taxon>indigoferoid/millettioid clade</taxon>
        <taxon>Phaseoleae</taxon>
        <taxon>Sphenostylis</taxon>
    </lineage>
</organism>
<keyword evidence="1" id="KW-1133">Transmembrane helix</keyword>
<dbReference type="Proteomes" id="UP001189624">
    <property type="component" value="Chromosome 3"/>
</dbReference>
<keyword evidence="1" id="KW-0472">Membrane</keyword>
<name>A0AA86VIJ6_9FABA</name>
<keyword evidence="3" id="KW-1185">Reference proteome</keyword>
<dbReference type="EMBL" id="OY731400">
    <property type="protein sequence ID" value="CAJ1939888.1"/>
    <property type="molecule type" value="Genomic_DNA"/>
</dbReference>
<evidence type="ECO:0000313" key="3">
    <source>
        <dbReference type="Proteomes" id="UP001189624"/>
    </source>
</evidence>
<evidence type="ECO:0000256" key="1">
    <source>
        <dbReference type="SAM" id="Phobius"/>
    </source>
</evidence>